<dbReference type="AlphaFoldDB" id="A0AAD3DIM8"/>
<proteinExistence type="predicted"/>
<evidence type="ECO:0000256" key="1">
    <source>
        <dbReference type="SAM" id="MobiDB-lite"/>
    </source>
</evidence>
<evidence type="ECO:0000313" key="3">
    <source>
        <dbReference type="Proteomes" id="UP001054857"/>
    </source>
</evidence>
<reference evidence="2 3" key="1">
    <citation type="journal article" date="2021" name="Sci. Rep.">
        <title>Genome sequencing of the multicellular alga Astrephomene provides insights into convergent evolution of germ-soma differentiation.</title>
        <authorList>
            <person name="Yamashita S."/>
            <person name="Yamamoto K."/>
            <person name="Matsuzaki R."/>
            <person name="Suzuki S."/>
            <person name="Yamaguchi H."/>
            <person name="Hirooka S."/>
            <person name="Minakuchi Y."/>
            <person name="Miyagishima S."/>
            <person name="Kawachi M."/>
            <person name="Toyoda A."/>
            <person name="Nozaki H."/>
        </authorList>
    </citation>
    <scope>NUCLEOTIDE SEQUENCE [LARGE SCALE GENOMIC DNA]</scope>
    <source>
        <strain evidence="2 3">NIES-4017</strain>
    </source>
</reference>
<feature type="non-terminal residue" evidence="2">
    <location>
        <position position="229"/>
    </location>
</feature>
<accession>A0AAD3DIM8</accession>
<comment type="caution">
    <text evidence="2">The sequence shown here is derived from an EMBL/GenBank/DDBJ whole genome shotgun (WGS) entry which is preliminary data.</text>
</comment>
<feature type="compositionally biased region" description="Gly residues" evidence="1">
    <location>
        <begin position="160"/>
        <end position="169"/>
    </location>
</feature>
<dbReference type="EMBL" id="BMAR01000001">
    <property type="protein sequence ID" value="GFR41417.1"/>
    <property type="molecule type" value="Genomic_DNA"/>
</dbReference>
<protein>
    <submittedName>
        <fullName evidence="2">Uncharacterized protein</fullName>
    </submittedName>
</protein>
<keyword evidence="3" id="KW-1185">Reference proteome</keyword>
<sequence length="229" mass="23839">EEGGAGEAAAGAGDEDGQEGWQQLRQQKKQSRKQQQQQQQHEDSAWRETGAVPFAVRPVWDRTGSGSGGMGEDGAPMYGNNSAANRHALNHNHHPQQQHPGARQHLGSAFTSSGNNGSSTIGTSNHSNSTGVGGGSGSGAARRPVMTEEEFPSLLPSSGAGAGGGGGGCEGEKEEDPIVRALQLLKVPSPDILTPHLLLEGACLRHLYTAIFRGLPRLADAQLASVLSR</sequence>
<feature type="non-terminal residue" evidence="2">
    <location>
        <position position="1"/>
    </location>
</feature>
<gene>
    <name evidence="2" type="ORF">Agub_g2085</name>
</gene>
<feature type="compositionally biased region" description="Low complexity" evidence="1">
    <location>
        <begin position="111"/>
        <end position="130"/>
    </location>
</feature>
<evidence type="ECO:0000313" key="2">
    <source>
        <dbReference type="EMBL" id="GFR41417.1"/>
    </source>
</evidence>
<name>A0AAD3DIM8_9CHLO</name>
<organism evidence="2 3">
    <name type="scientific">Astrephomene gubernaculifera</name>
    <dbReference type="NCBI Taxonomy" id="47775"/>
    <lineage>
        <taxon>Eukaryota</taxon>
        <taxon>Viridiplantae</taxon>
        <taxon>Chlorophyta</taxon>
        <taxon>core chlorophytes</taxon>
        <taxon>Chlorophyceae</taxon>
        <taxon>CS clade</taxon>
        <taxon>Chlamydomonadales</taxon>
        <taxon>Astrephomenaceae</taxon>
        <taxon>Astrephomene</taxon>
    </lineage>
</organism>
<feature type="region of interest" description="Disordered" evidence="1">
    <location>
        <begin position="1"/>
        <end position="173"/>
    </location>
</feature>
<dbReference type="Proteomes" id="UP001054857">
    <property type="component" value="Unassembled WGS sequence"/>
</dbReference>